<dbReference type="InterPro" id="IPR011037">
    <property type="entry name" value="Pyrv_Knase-like_insert_dom_sf"/>
</dbReference>
<organism evidence="17 18">
    <name type="scientific">Stigmatella aurantiaca (strain DW4/3-1)</name>
    <dbReference type="NCBI Taxonomy" id="378806"/>
    <lineage>
        <taxon>Bacteria</taxon>
        <taxon>Pseudomonadati</taxon>
        <taxon>Myxococcota</taxon>
        <taxon>Myxococcia</taxon>
        <taxon>Myxococcales</taxon>
        <taxon>Cystobacterineae</taxon>
        <taxon>Archangiaceae</taxon>
        <taxon>Stigmatella</taxon>
    </lineage>
</organism>
<comment type="pathway">
    <text evidence="2 14">Carbohydrate degradation; glycolysis; pyruvate from D-glyceraldehyde 3-phosphate: step 5/5.</text>
</comment>
<keyword evidence="12 17" id="KW-0670">Pyruvate</keyword>
<keyword evidence="7" id="KW-0547">Nucleotide-binding</keyword>
<dbReference type="InterPro" id="IPR015813">
    <property type="entry name" value="Pyrv/PenolPyrv_kinase-like_dom"/>
</dbReference>
<feature type="compositionally biased region" description="Basic residues" evidence="15">
    <location>
        <begin position="302"/>
        <end position="316"/>
    </location>
</feature>
<dbReference type="GO" id="GO:0005524">
    <property type="term" value="F:ATP binding"/>
    <property type="evidence" value="ECO:0007669"/>
    <property type="project" value="UniProtKB-KW"/>
</dbReference>
<dbReference type="PRINTS" id="PR01050">
    <property type="entry name" value="PYRUVTKNASE"/>
</dbReference>
<dbReference type="UniPathway" id="UPA00109">
    <property type="reaction ID" value="UER00188"/>
</dbReference>
<keyword evidence="8 14" id="KW-0418">Kinase</keyword>
<dbReference type="NCBIfam" id="TIGR01064">
    <property type="entry name" value="pyruv_kin"/>
    <property type="match status" value="1"/>
</dbReference>
<evidence type="ECO:0000256" key="6">
    <source>
        <dbReference type="ARBA" id="ARBA00022723"/>
    </source>
</evidence>
<dbReference type="InterPro" id="IPR001697">
    <property type="entry name" value="Pyr_Knase"/>
</dbReference>
<evidence type="ECO:0000313" key="18">
    <source>
        <dbReference type="Proteomes" id="UP000032702"/>
    </source>
</evidence>
<dbReference type="GO" id="GO:0004743">
    <property type="term" value="F:pyruvate kinase activity"/>
    <property type="evidence" value="ECO:0007669"/>
    <property type="project" value="UniProtKB-UniRule"/>
</dbReference>
<evidence type="ECO:0000256" key="14">
    <source>
        <dbReference type="RuleBase" id="RU000504"/>
    </source>
</evidence>
<name>Q090R5_STIAD</name>
<evidence type="ECO:0000256" key="13">
    <source>
        <dbReference type="NCBIfam" id="TIGR01064"/>
    </source>
</evidence>
<keyword evidence="10 14" id="KW-0460">Magnesium</keyword>
<evidence type="ECO:0000256" key="2">
    <source>
        <dbReference type="ARBA" id="ARBA00004997"/>
    </source>
</evidence>
<dbReference type="EMBL" id="AAMD01000061">
    <property type="protein sequence ID" value="EAU66217.1"/>
    <property type="molecule type" value="Genomic_DNA"/>
</dbReference>
<dbReference type="GO" id="GO:0030955">
    <property type="term" value="F:potassium ion binding"/>
    <property type="evidence" value="ECO:0007669"/>
    <property type="project" value="UniProtKB-UniRule"/>
</dbReference>
<dbReference type="PROSITE" id="PS00110">
    <property type="entry name" value="PYRUVATE_KINASE"/>
    <property type="match status" value="1"/>
</dbReference>
<comment type="caution">
    <text evidence="17">The sequence shown here is derived from an EMBL/GenBank/DDBJ whole genome shotgun (WGS) entry which is preliminary data.</text>
</comment>
<keyword evidence="9" id="KW-0067">ATP-binding</keyword>
<evidence type="ECO:0000256" key="15">
    <source>
        <dbReference type="SAM" id="MobiDB-lite"/>
    </source>
</evidence>
<dbReference type="InterPro" id="IPR015793">
    <property type="entry name" value="Pyrv_Knase_brl"/>
</dbReference>
<keyword evidence="5 14" id="KW-0808">Transferase</keyword>
<dbReference type="Proteomes" id="UP000032702">
    <property type="component" value="Unassembled WGS sequence"/>
</dbReference>
<feature type="compositionally biased region" description="Low complexity" evidence="15">
    <location>
        <begin position="503"/>
        <end position="515"/>
    </location>
</feature>
<dbReference type="Gene3D" id="3.20.20.60">
    <property type="entry name" value="Phosphoenolpyruvate-binding domains"/>
    <property type="match status" value="1"/>
</dbReference>
<protein>
    <recommendedName>
        <fullName evidence="4 13">Pyruvate kinase</fullName>
        <ecNumber evidence="4 13">2.7.1.40</ecNumber>
    </recommendedName>
</protein>
<evidence type="ECO:0000313" key="17">
    <source>
        <dbReference type="EMBL" id="EAU66217.1"/>
    </source>
</evidence>
<dbReference type="EC" id="2.7.1.40" evidence="4 13"/>
<comment type="cofactor">
    <cofactor evidence="1">
        <name>K(+)</name>
        <dbReference type="ChEBI" id="CHEBI:29103"/>
    </cofactor>
</comment>
<feature type="compositionally biased region" description="Basic and acidic residues" evidence="15">
    <location>
        <begin position="285"/>
        <end position="298"/>
    </location>
</feature>
<dbReference type="SUPFAM" id="SSF51621">
    <property type="entry name" value="Phosphoenolpyruvate/pyruvate domain"/>
    <property type="match status" value="1"/>
</dbReference>
<feature type="region of interest" description="Disordered" evidence="15">
    <location>
        <begin position="259"/>
        <end position="357"/>
    </location>
</feature>
<keyword evidence="11 14" id="KW-0324">Glycolysis</keyword>
<evidence type="ECO:0000256" key="10">
    <source>
        <dbReference type="ARBA" id="ARBA00022842"/>
    </source>
</evidence>
<evidence type="ECO:0000256" key="11">
    <source>
        <dbReference type="ARBA" id="ARBA00023152"/>
    </source>
</evidence>
<dbReference type="GO" id="GO:0016301">
    <property type="term" value="F:kinase activity"/>
    <property type="evidence" value="ECO:0007669"/>
    <property type="project" value="UniProtKB-KW"/>
</dbReference>
<comment type="catalytic activity">
    <reaction evidence="14">
        <text>pyruvate + ATP = phosphoenolpyruvate + ADP + H(+)</text>
        <dbReference type="Rhea" id="RHEA:18157"/>
        <dbReference type="ChEBI" id="CHEBI:15361"/>
        <dbReference type="ChEBI" id="CHEBI:15378"/>
        <dbReference type="ChEBI" id="CHEBI:30616"/>
        <dbReference type="ChEBI" id="CHEBI:58702"/>
        <dbReference type="ChEBI" id="CHEBI:456216"/>
        <dbReference type="EC" id="2.7.1.40"/>
    </reaction>
</comment>
<dbReference type="InterPro" id="IPR015806">
    <property type="entry name" value="Pyrv_Knase_insert_dom_sf"/>
</dbReference>
<gene>
    <name evidence="17" type="primary">pyk</name>
    <name evidence="17" type="ORF">STIAU_8264</name>
</gene>
<dbReference type="SUPFAM" id="SSF50800">
    <property type="entry name" value="PK beta-barrel domain-like"/>
    <property type="match status" value="1"/>
</dbReference>
<keyword evidence="6" id="KW-0479">Metal-binding</keyword>
<dbReference type="InterPro" id="IPR018209">
    <property type="entry name" value="Pyrv_Knase_AS"/>
</dbReference>
<feature type="domain" description="Pyruvate kinase barrel" evidence="16">
    <location>
        <begin position="10"/>
        <end position="260"/>
    </location>
</feature>
<comment type="similarity">
    <text evidence="3 14">Belongs to the pyruvate kinase family.</text>
</comment>
<dbReference type="GO" id="GO:0000287">
    <property type="term" value="F:magnesium ion binding"/>
    <property type="evidence" value="ECO:0007669"/>
    <property type="project" value="UniProtKB-UniRule"/>
</dbReference>
<evidence type="ECO:0000256" key="9">
    <source>
        <dbReference type="ARBA" id="ARBA00022840"/>
    </source>
</evidence>
<evidence type="ECO:0000256" key="8">
    <source>
        <dbReference type="ARBA" id="ARBA00022777"/>
    </source>
</evidence>
<evidence type="ECO:0000256" key="4">
    <source>
        <dbReference type="ARBA" id="ARBA00012142"/>
    </source>
</evidence>
<feature type="compositionally biased region" description="Low complexity" evidence="15">
    <location>
        <begin position="424"/>
        <end position="436"/>
    </location>
</feature>
<dbReference type="Pfam" id="PF00224">
    <property type="entry name" value="PK"/>
    <property type="match status" value="1"/>
</dbReference>
<evidence type="ECO:0000256" key="12">
    <source>
        <dbReference type="ARBA" id="ARBA00023317"/>
    </source>
</evidence>
<dbReference type="FunFam" id="2.40.33.10:FF:000001">
    <property type="entry name" value="Pyruvate kinase"/>
    <property type="match status" value="1"/>
</dbReference>
<proteinExistence type="inferred from homology"/>
<evidence type="ECO:0000259" key="16">
    <source>
        <dbReference type="Pfam" id="PF00224"/>
    </source>
</evidence>
<reference evidence="17 18" key="1">
    <citation type="submission" date="2006-04" db="EMBL/GenBank/DDBJ databases">
        <authorList>
            <person name="Nierman W.C."/>
        </authorList>
    </citation>
    <scope>NUCLEOTIDE SEQUENCE [LARGE SCALE GENOMIC DNA]</scope>
    <source>
        <strain evidence="17 18">DW4/3-1</strain>
    </source>
</reference>
<accession>Q090R5</accession>
<sequence>MRAPILRALMRRAKIVCTLGPASQSQDMLEALIEAGMDVARLNFSHGSHEQHAENIAKLRAASLKLRKAVGILGDLQGPKIRTGRFITGSTVLKEGAIFSITTDESVKGNDDIVSTTYAHLAADVNPGDRILLDDGLLELKVLETDKKQLLRTQVVIGGTLKNNKGINLPGVAVRADALTPKDREDLVFGIKEGVDFLALSFVRQPADIELARQAMAEAGRQVPIVAKLEKPEAIARLDAILDKTDGVMVARGDLGVEIPPRGGAGRPEGHHPALQPARPAGHRGHADAQLDDREPPPHARGGQRRGQRRVRRGGRGHALGRDGQRPLPHRVGADDGPHRPGGRVGGSGAVVAGPDPGWAHRRALALPGRDCPGGVPGGAGERRFAHRGVHAVGRDGAAAGALPAGGPHRGVQPEPGSAPPPGAALGRGAAGAGAHPGDRGDGEARGGGTAGARTGAQGRAHRHRLWRARGTAREDQQPAPAHHPGLRRGGPRAPGRAREATSRGSSPCGRSPPR</sequence>
<feature type="region of interest" description="Disordered" evidence="15">
    <location>
        <begin position="398"/>
        <end position="515"/>
    </location>
</feature>
<evidence type="ECO:0000256" key="7">
    <source>
        <dbReference type="ARBA" id="ARBA00022741"/>
    </source>
</evidence>
<evidence type="ECO:0000256" key="1">
    <source>
        <dbReference type="ARBA" id="ARBA00001958"/>
    </source>
</evidence>
<dbReference type="Gene3D" id="2.40.33.10">
    <property type="entry name" value="PK beta-barrel domain-like"/>
    <property type="match status" value="1"/>
</dbReference>
<evidence type="ECO:0000256" key="5">
    <source>
        <dbReference type="ARBA" id="ARBA00022679"/>
    </source>
</evidence>
<feature type="compositionally biased region" description="Low complexity" evidence="15">
    <location>
        <begin position="398"/>
        <end position="407"/>
    </location>
</feature>
<dbReference type="AlphaFoldDB" id="Q090R5"/>
<evidence type="ECO:0000256" key="3">
    <source>
        <dbReference type="ARBA" id="ARBA00008663"/>
    </source>
</evidence>
<dbReference type="InterPro" id="IPR040442">
    <property type="entry name" value="Pyrv_kinase-like_dom_sf"/>
</dbReference>
<dbReference type="PANTHER" id="PTHR11817">
    <property type="entry name" value="PYRUVATE KINASE"/>
    <property type="match status" value="1"/>
</dbReference>